<accession>A0AAW1XKU6</accession>
<keyword evidence="1" id="KW-0812">Transmembrane</keyword>
<sequence length="413" mass="47323">MEVSSNEAPNDIENPPIPLDISIQQELDGLSPLTPLCCIYRVPERLRCAIPIAYTPQVVSIGPLHHGSKGLIGMEEHKMRYLQDFISRTKISLKDYLQMIRGQEEKLRNCYAETIGLESDAFVKIILVDAAFIIEMLLKNHYNFLRDVNDRIFNKPWMRQDVWYDMLLLENQLPFFILDELYDKVDSHINNENEKLSLVHLSHYFFQSQMDLMHMEGTTEKLEKIRSSSSEVKHFVDFIKKLYLTLDQPPPTGTTTTKTSARTRAANKPTTQAERELETLTAPSMTELHLAGVKFKNYINDYVVLMDRLVNTSQDVELLVEHGIVENWLGENSAAATLINNLAYGAITDPSDFQYAALFYGLNKHRKRHWNRWKANLSHKYFNTPWAGISVAAAIVLIALTILQTVFSGMSVI</sequence>
<reference evidence="2 3" key="1">
    <citation type="journal article" date="2023" name="G3 (Bethesda)">
        <title>A chromosome-length genome assembly and annotation of blackberry (Rubus argutus, cv. 'Hillquist').</title>
        <authorList>
            <person name="Bruna T."/>
            <person name="Aryal R."/>
            <person name="Dudchenko O."/>
            <person name="Sargent D.J."/>
            <person name="Mead D."/>
            <person name="Buti M."/>
            <person name="Cavallini A."/>
            <person name="Hytonen T."/>
            <person name="Andres J."/>
            <person name="Pham M."/>
            <person name="Weisz D."/>
            <person name="Mascagni F."/>
            <person name="Usai G."/>
            <person name="Natali L."/>
            <person name="Bassil N."/>
            <person name="Fernandez G.E."/>
            <person name="Lomsadze A."/>
            <person name="Armour M."/>
            <person name="Olukolu B."/>
            <person name="Poorten T."/>
            <person name="Britton C."/>
            <person name="Davik J."/>
            <person name="Ashrafi H."/>
            <person name="Aiden E.L."/>
            <person name="Borodovsky M."/>
            <person name="Worthington M."/>
        </authorList>
    </citation>
    <scope>NUCLEOTIDE SEQUENCE [LARGE SCALE GENOMIC DNA]</scope>
    <source>
        <strain evidence="2">PI 553951</strain>
    </source>
</reference>
<dbReference type="PANTHER" id="PTHR31170:SF25">
    <property type="entry name" value="BNAA09G04570D PROTEIN"/>
    <property type="match status" value="1"/>
</dbReference>
<evidence type="ECO:0000256" key="1">
    <source>
        <dbReference type="SAM" id="Phobius"/>
    </source>
</evidence>
<dbReference type="InterPro" id="IPR004158">
    <property type="entry name" value="DUF247_pln"/>
</dbReference>
<keyword evidence="1" id="KW-1133">Transmembrane helix</keyword>
<dbReference type="Proteomes" id="UP001457282">
    <property type="component" value="Unassembled WGS sequence"/>
</dbReference>
<feature type="transmembrane region" description="Helical" evidence="1">
    <location>
        <begin position="386"/>
        <end position="407"/>
    </location>
</feature>
<organism evidence="2 3">
    <name type="scientific">Rubus argutus</name>
    <name type="common">Southern blackberry</name>
    <dbReference type="NCBI Taxonomy" id="59490"/>
    <lineage>
        <taxon>Eukaryota</taxon>
        <taxon>Viridiplantae</taxon>
        <taxon>Streptophyta</taxon>
        <taxon>Embryophyta</taxon>
        <taxon>Tracheophyta</taxon>
        <taxon>Spermatophyta</taxon>
        <taxon>Magnoliopsida</taxon>
        <taxon>eudicotyledons</taxon>
        <taxon>Gunneridae</taxon>
        <taxon>Pentapetalae</taxon>
        <taxon>rosids</taxon>
        <taxon>fabids</taxon>
        <taxon>Rosales</taxon>
        <taxon>Rosaceae</taxon>
        <taxon>Rosoideae</taxon>
        <taxon>Rosoideae incertae sedis</taxon>
        <taxon>Rubus</taxon>
    </lineage>
</organism>
<keyword evidence="3" id="KW-1185">Reference proteome</keyword>
<dbReference type="EMBL" id="JBEDUW010000003">
    <property type="protein sequence ID" value="KAK9937340.1"/>
    <property type="molecule type" value="Genomic_DNA"/>
</dbReference>
<dbReference type="PANTHER" id="PTHR31170">
    <property type="entry name" value="BNAC04G53230D PROTEIN"/>
    <property type="match status" value="1"/>
</dbReference>
<evidence type="ECO:0000313" key="3">
    <source>
        <dbReference type="Proteomes" id="UP001457282"/>
    </source>
</evidence>
<name>A0AAW1XKU6_RUBAR</name>
<protein>
    <submittedName>
        <fullName evidence="2">Uncharacterized protein</fullName>
    </submittedName>
</protein>
<gene>
    <name evidence="2" type="ORF">M0R45_014137</name>
</gene>
<dbReference type="Pfam" id="PF03140">
    <property type="entry name" value="DUF247"/>
    <property type="match status" value="2"/>
</dbReference>
<dbReference type="AlphaFoldDB" id="A0AAW1XKU6"/>
<proteinExistence type="predicted"/>
<evidence type="ECO:0000313" key="2">
    <source>
        <dbReference type="EMBL" id="KAK9937340.1"/>
    </source>
</evidence>
<keyword evidence="1" id="KW-0472">Membrane</keyword>
<comment type="caution">
    <text evidence="2">The sequence shown here is derived from an EMBL/GenBank/DDBJ whole genome shotgun (WGS) entry which is preliminary data.</text>
</comment>